<protein>
    <submittedName>
        <fullName evidence="1">Uncharacterized protein</fullName>
    </submittedName>
</protein>
<dbReference type="EMBL" id="JBEDUW010000007">
    <property type="protein sequence ID" value="KAK9910029.1"/>
    <property type="molecule type" value="Genomic_DNA"/>
</dbReference>
<gene>
    <name evidence="1" type="ORF">M0R45_034006</name>
</gene>
<evidence type="ECO:0000313" key="1">
    <source>
        <dbReference type="EMBL" id="KAK9910029.1"/>
    </source>
</evidence>
<dbReference type="AlphaFoldDB" id="A0AAW1VNV9"/>
<reference evidence="1 2" key="1">
    <citation type="journal article" date="2023" name="G3 (Bethesda)">
        <title>A chromosome-length genome assembly and annotation of blackberry (Rubus argutus, cv. 'Hillquist').</title>
        <authorList>
            <person name="Bruna T."/>
            <person name="Aryal R."/>
            <person name="Dudchenko O."/>
            <person name="Sargent D.J."/>
            <person name="Mead D."/>
            <person name="Buti M."/>
            <person name="Cavallini A."/>
            <person name="Hytonen T."/>
            <person name="Andres J."/>
            <person name="Pham M."/>
            <person name="Weisz D."/>
            <person name="Mascagni F."/>
            <person name="Usai G."/>
            <person name="Natali L."/>
            <person name="Bassil N."/>
            <person name="Fernandez G.E."/>
            <person name="Lomsadze A."/>
            <person name="Armour M."/>
            <person name="Olukolu B."/>
            <person name="Poorten T."/>
            <person name="Britton C."/>
            <person name="Davik J."/>
            <person name="Ashrafi H."/>
            <person name="Aiden E.L."/>
            <person name="Borodovsky M."/>
            <person name="Worthington M."/>
        </authorList>
    </citation>
    <scope>NUCLEOTIDE SEQUENCE [LARGE SCALE GENOMIC DNA]</scope>
    <source>
        <strain evidence="1">PI 553951</strain>
    </source>
</reference>
<accession>A0AAW1VNV9</accession>
<name>A0AAW1VNV9_RUBAR</name>
<keyword evidence="2" id="KW-1185">Reference proteome</keyword>
<organism evidence="1 2">
    <name type="scientific">Rubus argutus</name>
    <name type="common">Southern blackberry</name>
    <dbReference type="NCBI Taxonomy" id="59490"/>
    <lineage>
        <taxon>Eukaryota</taxon>
        <taxon>Viridiplantae</taxon>
        <taxon>Streptophyta</taxon>
        <taxon>Embryophyta</taxon>
        <taxon>Tracheophyta</taxon>
        <taxon>Spermatophyta</taxon>
        <taxon>Magnoliopsida</taxon>
        <taxon>eudicotyledons</taxon>
        <taxon>Gunneridae</taxon>
        <taxon>Pentapetalae</taxon>
        <taxon>rosids</taxon>
        <taxon>fabids</taxon>
        <taxon>Rosales</taxon>
        <taxon>Rosaceae</taxon>
        <taxon>Rosoideae</taxon>
        <taxon>Rosoideae incertae sedis</taxon>
        <taxon>Rubus</taxon>
    </lineage>
</organism>
<sequence length="163" mass="17981">MIQNHQMVLVETRRILPLIKSPWILLIYAKFGIGVLHYDNSTTAAGGPLPTGPDPFDLEFSINQAKSIRWNLTTGAARPNPQGTFNVHNVTLSQTFILSASTAEINGVPKFTVNNVSYLTPDTPLKLADHLVNGSGVYELDEFSTNSTNVKTRAWSFCCNWDS</sequence>
<dbReference type="Proteomes" id="UP001457282">
    <property type="component" value="Unassembled WGS sequence"/>
</dbReference>
<comment type="caution">
    <text evidence="1">The sequence shown here is derived from an EMBL/GenBank/DDBJ whole genome shotgun (WGS) entry which is preliminary data.</text>
</comment>
<evidence type="ECO:0000313" key="2">
    <source>
        <dbReference type="Proteomes" id="UP001457282"/>
    </source>
</evidence>
<proteinExistence type="predicted"/>